<dbReference type="GO" id="GO:0016787">
    <property type="term" value="F:hydrolase activity"/>
    <property type="evidence" value="ECO:0007669"/>
    <property type="project" value="UniProtKB-KW"/>
</dbReference>
<sequence>MADHEFEIIDTSFATSVKTSAQVEQLWTGARWTEGPAWFPALRSLVFSDIPNDRLMCWNETTGACGVLRGGLGHFTNGNTIDRQGRLISCEHGRRCVTRTEHDGRLTVLVDQFQGKRLNSPNDVVVKSDGTIWFTDPCYGIDSNYEGFKAEREQDGDHVYCLDPKTGKTRIVASDFKRPNGLAFSPDETRLYIADTGASHYPTNERHIRVFDVKENGSLSGGEVFAQCSNGLFDGFRLDEQGRIWSSAADGVHCLNQDGALIGKILLPERVSNVCFGGARHNRLFITATTSLYAVLLPTTGAKTF</sequence>
<evidence type="ECO:0000256" key="2">
    <source>
        <dbReference type="PIRSR" id="PIRSR605511-1"/>
    </source>
</evidence>
<dbReference type="Gene3D" id="2.120.10.30">
    <property type="entry name" value="TolB, C-terminal domain"/>
    <property type="match status" value="1"/>
</dbReference>
<evidence type="ECO:0000313" key="6">
    <source>
        <dbReference type="Proteomes" id="UP000233597"/>
    </source>
</evidence>
<evidence type="ECO:0000313" key="5">
    <source>
        <dbReference type="EMBL" id="PKR56004.1"/>
    </source>
</evidence>
<feature type="binding site" evidence="3">
    <location>
        <position position="122"/>
    </location>
    <ligand>
        <name>substrate</name>
    </ligand>
</feature>
<protein>
    <submittedName>
        <fullName evidence="5">Gluconolactonase</fullName>
    </submittedName>
</protein>
<dbReference type="InterPro" id="IPR005511">
    <property type="entry name" value="SMP-30"/>
</dbReference>
<gene>
    <name evidence="5" type="ORF">COO20_01980</name>
</gene>
<feature type="domain" description="SMP-30/Gluconolactonase/LRE-like region" evidence="4">
    <location>
        <begin position="32"/>
        <end position="289"/>
    </location>
</feature>
<dbReference type="RefSeq" id="WP_101263994.1">
    <property type="nucleotide sequence ID" value="NZ_NWTK01000001.1"/>
</dbReference>
<dbReference type="OrthoDB" id="241638at2"/>
<dbReference type="SUPFAM" id="SSF63829">
    <property type="entry name" value="Calcium-dependent phosphotriesterase"/>
    <property type="match status" value="1"/>
</dbReference>
<dbReference type="PANTHER" id="PTHR47572">
    <property type="entry name" value="LIPOPROTEIN-RELATED"/>
    <property type="match status" value="1"/>
</dbReference>
<organism evidence="5 6">
    <name type="scientific">Thalassospira marina</name>
    <dbReference type="NCBI Taxonomy" id="2048283"/>
    <lineage>
        <taxon>Bacteria</taxon>
        <taxon>Pseudomonadati</taxon>
        <taxon>Pseudomonadota</taxon>
        <taxon>Alphaproteobacteria</taxon>
        <taxon>Rhodospirillales</taxon>
        <taxon>Thalassospiraceae</taxon>
        <taxon>Thalassospira</taxon>
    </lineage>
</organism>
<feature type="active site" description="Proton donor/acceptor" evidence="2">
    <location>
        <position position="234"/>
    </location>
</feature>
<dbReference type="PANTHER" id="PTHR47572:SF4">
    <property type="entry name" value="LACTONASE DRP35"/>
    <property type="match status" value="1"/>
</dbReference>
<feature type="binding site" evidence="3">
    <location>
        <position position="234"/>
    </location>
    <ligand>
        <name>a divalent metal cation</name>
        <dbReference type="ChEBI" id="CHEBI:60240"/>
    </ligand>
</feature>
<proteinExistence type="predicted"/>
<dbReference type="Pfam" id="PF08450">
    <property type="entry name" value="SGL"/>
    <property type="match status" value="1"/>
</dbReference>
<comment type="cofactor">
    <cofactor evidence="3">
        <name>Zn(2+)</name>
        <dbReference type="ChEBI" id="CHEBI:29105"/>
    </cofactor>
    <text evidence="3">Binds 1 divalent metal cation per subunit.</text>
</comment>
<keyword evidence="3" id="KW-0479">Metal-binding</keyword>
<keyword evidence="3" id="KW-0862">Zinc</keyword>
<accession>A0A2N3KZK6</accession>
<feature type="binding site" evidence="3">
    <location>
        <position position="34"/>
    </location>
    <ligand>
        <name>a divalent metal cation</name>
        <dbReference type="ChEBI" id="CHEBI:60240"/>
    </ligand>
</feature>
<reference evidence="5 6" key="1">
    <citation type="submission" date="2017-09" db="EMBL/GenBank/DDBJ databases">
        <title>Biodiversity and function of Thalassospira species in the particle-attached aromatic-hydrocarbon-degrading consortia from the surface seawater of the South China Sea.</title>
        <authorList>
            <person name="Dong C."/>
            <person name="Liu R."/>
            <person name="Shao Z."/>
        </authorList>
    </citation>
    <scope>NUCLEOTIDE SEQUENCE [LARGE SCALE GENOMIC DNA]</scope>
    <source>
        <strain evidence="5 6">CSC1P2</strain>
    </source>
</reference>
<evidence type="ECO:0000256" key="1">
    <source>
        <dbReference type="ARBA" id="ARBA00022801"/>
    </source>
</evidence>
<dbReference type="PRINTS" id="PR01790">
    <property type="entry name" value="SMP30FAMILY"/>
</dbReference>
<dbReference type="InterPro" id="IPR011042">
    <property type="entry name" value="6-blade_b-propeller_TolB-like"/>
</dbReference>
<name>A0A2N3KZK6_9PROT</name>
<comment type="caution">
    <text evidence="5">The sequence shown here is derived from an EMBL/GenBank/DDBJ whole genome shotgun (WGS) entry which is preliminary data.</text>
</comment>
<dbReference type="EMBL" id="NWTK01000001">
    <property type="protein sequence ID" value="PKR56004.1"/>
    <property type="molecule type" value="Genomic_DNA"/>
</dbReference>
<dbReference type="GO" id="GO:0046872">
    <property type="term" value="F:metal ion binding"/>
    <property type="evidence" value="ECO:0007669"/>
    <property type="project" value="UniProtKB-KW"/>
</dbReference>
<feature type="binding site" evidence="3">
    <location>
        <position position="180"/>
    </location>
    <ligand>
        <name>a divalent metal cation</name>
        <dbReference type="ChEBI" id="CHEBI:60240"/>
    </ligand>
</feature>
<keyword evidence="1" id="KW-0378">Hydrolase</keyword>
<dbReference type="InterPro" id="IPR013658">
    <property type="entry name" value="SGL"/>
</dbReference>
<evidence type="ECO:0000256" key="3">
    <source>
        <dbReference type="PIRSR" id="PIRSR605511-2"/>
    </source>
</evidence>
<evidence type="ECO:0000259" key="4">
    <source>
        <dbReference type="Pfam" id="PF08450"/>
    </source>
</evidence>
<dbReference type="InterPro" id="IPR051262">
    <property type="entry name" value="SMP-30/CGR1_Lactonase"/>
</dbReference>
<dbReference type="Proteomes" id="UP000233597">
    <property type="component" value="Unassembled WGS sequence"/>
</dbReference>
<dbReference type="AlphaFoldDB" id="A0A2N3KZK6"/>
<feature type="binding site" evidence="3">
    <location>
        <position position="146"/>
    </location>
    <ligand>
        <name>substrate</name>
    </ligand>
</feature>